<organism evidence="3 4">
    <name type="scientific">Gemmobacter lutimaris</name>
    <dbReference type="NCBI Taxonomy" id="2306023"/>
    <lineage>
        <taxon>Bacteria</taxon>
        <taxon>Pseudomonadati</taxon>
        <taxon>Pseudomonadota</taxon>
        <taxon>Alphaproteobacteria</taxon>
        <taxon>Rhodobacterales</taxon>
        <taxon>Paracoccaceae</taxon>
        <taxon>Gemmobacter</taxon>
    </lineage>
</organism>
<keyword evidence="4" id="KW-1185">Reference proteome</keyword>
<evidence type="ECO:0000313" key="3">
    <source>
        <dbReference type="EMBL" id="RID90089.1"/>
    </source>
</evidence>
<feature type="domain" description="Thioesterase" evidence="2">
    <location>
        <begin position="17"/>
        <end position="229"/>
    </location>
</feature>
<dbReference type="AlphaFoldDB" id="A0A398BHS4"/>
<dbReference type="Proteomes" id="UP000266649">
    <property type="component" value="Unassembled WGS sequence"/>
</dbReference>
<comment type="caution">
    <text evidence="3">The sequence shown here is derived from an EMBL/GenBank/DDBJ whole genome shotgun (WGS) entry which is preliminary data.</text>
</comment>
<dbReference type="Gene3D" id="3.40.50.1820">
    <property type="entry name" value="alpha/beta hydrolase"/>
    <property type="match status" value="1"/>
</dbReference>
<protein>
    <submittedName>
        <fullName evidence="3">Thioesterase</fullName>
    </submittedName>
</protein>
<reference evidence="3 4" key="1">
    <citation type="submission" date="2018-09" db="EMBL/GenBank/DDBJ databases">
        <title>Gemmobacter lutimaris sp. nov., a marine bacterium isolated from tidal flat.</title>
        <authorList>
            <person name="Lee D.W."/>
            <person name="Yoo Y."/>
            <person name="Kim J.-J."/>
            <person name="Kim B.S."/>
        </authorList>
    </citation>
    <scope>NUCLEOTIDE SEQUENCE [LARGE SCALE GENOMIC DNA]</scope>
    <source>
        <strain evidence="3 4">YJ-T1-11</strain>
    </source>
</reference>
<evidence type="ECO:0000313" key="4">
    <source>
        <dbReference type="Proteomes" id="UP000266649"/>
    </source>
</evidence>
<dbReference type="Pfam" id="PF00975">
    <property type="entry name" value="Thioesterase"/>
    <property type="match status" value="1"/>
</dbReference>
<dbReference type="PANTHER" id="PTHR11487:SF0">
    <property type="entry name" value="S-ACYL FATTY ACID SYNTHASE THIOESTERASE, MEDIUM CHAIN"/>
    <property type="match status" value="1"/>
</dbReference>
<name>A0A398BHS4_9RHOB</name>
<evidence type="ECO:0000256" key="1">
    <source>
        <dbReference type="ARBA" id="ARBA00007169"/>
    </source>
</evidence>
<accession>A0A398BHS4</accession>
<dbReference type="InterPro" id="IPR029058">
    <property type="entry name" value="AB_hydrolase_fold"/>
</dbReference>
<comment type="similarity">
    <text evidence="1">Belongs to the thioesterase family.</text>
</comment>
<dbReference type="OrthoDB" id="8480037at2"/>
<proteinExistence type="inferred from homology"/>
<dbReference type="PANTHER" id="PTHR11487">
    <property type="entry name" value="THIOESTERASE"/>
    <property type="match status" value="1"/>
</dbReference>
<gene>
    <name evidence="3" type="ORF">D2N39_19565</name>
</gene>
<dbReference type="EMBL" id="QXXQ01000017">
    <property type="protein sequence ID" value="RID90089.1"/>
    <property type="molecule type" value="Genomic_DNA"/>
</dbReference>
<dbReference type="RefSeq" id="WP_119136469.1">
    <property type="nucleotide sequence ID" value="NZ_QXXQ01000017.1"/>
</dbReference>
<sequence length="243" mass="26586">MASPWLLEIAKPQARRRLYLFPYLGGNPAAFVGWSAALGPDIALSVVNLPGRGLRLKEPPLTEMRPAAMQIAAAIASDAGAAEFAFFGHSMGAVLAFEVLRICTMMQLRRPGLMVASGCRWPGALDRDDLHLLDDAQFRDRLAGLGGTPPEVLGNAEMMRLLTPMLRADFAMLNGYSYRAMPRLPVPIHAFAAPDDPEVPAETVPRWLEESTEPGAVHWFSGGHFFLHDTAMTVPARLRELWG</sequence>
<evidence type="ECO:0000259" key="2">
    <source>
        <dbReference type="Pfam" id="PF00975"/>
    </source>
</evidence>
<dbReference type="InterPro" id="IPR001031">
    <property type="entry name" value="Thioesterase"/>
</dbReference>
<dbReference type="InterPro" id="IPR012223">
    <property type="entry name" value="TEII"/>
</dbReference>
<dbReference type="GO" id="GO:0008610">
    <property type="term" value="P:lipid biosynthetic process"/>
    <property type="evidence" value="ECO:0007669"/>
    <property type="project" value="TreeGrafter"/>
</dbReference>
<dbReference type="SUPFAM" id="SSF53474">
    <property type="entry name" value="alpha/beta-Hydrolases"/>
    <property type="match status" value="1"/>
</dbReference>